<dbReference type="Pfam" id="PF11954">
    <property type="entry name" value="DUF3471"/>
    <property type="match status" value="1"/>
</dbReference>
<sequence length="552" mass="60163">MKRIAAAILIAAATTTAAAAQAQAPAVNTATPVVAPAATSAFDLEQDVTRVMKAFDVPGIAIAVVKDGKVIAARGFGVRKLGEPARVDGQTLFEIASNSKAFTAAALAMLVDEGKLKWDDPVVKHLPGFQMHDPYVTREMTVRDLLVHRSGLGLGAGDLLWWPTTNFSTDEIIERLRYVKPATSFRSSYAYDNLLYIVAGKIIAQKSGKSWGDTVRERILKPVGMKSTTTSLAENAGNPNTSNAHSKINDKIAAVKSMPVDNAVGAVGINTNAEDIARWMKVLLDGGRVEGSKGADGKELRLFSEAQSREMWTAQTPMKINTPKPPLAATKPNFFAYGLGFQLRDYKGQLVAMHGGALQGFYSRVLLVPESKLGIAILTNAESGGSLNALQYRLLDQYMTGSAPTDWIKAIADLEHEAHEKEKARLKGASATRAAASKPALALTAYEGQYEDPWYGAMQIKRIPDNKRGNKLIMSFTRTPDLTGEMEHFQHDTFIVRWKERNFNADAYVTFSLDHDGSIEHVKMKAVSTETDFSYDFHDLLFTPVKAKAAKL</sequence>
<feature type="chain" id="PRO_5045692523" evidence="1">
    <location>
        <begin position="20"/>
        <end position="552"/>
    </location>
</feature>
<feature type="domain" description="Peptidase S12 Pab87-related C-terminal" evidence="3">
    <location>
        <begin position="433"/>
        <end position="543"/>
    </location>
</feature>
<dbReference type="InterPro" id="IPR012338">
    <property type="entry name" value="Beta-lactam/transpept-like"/>
</dbReference>
<comment type="caution">
    <text evidence="4">The sequence shown here is derived from an EMBL/GenBank/DDBJ whole genome shotgun (WGS) entry which is preliminary data.</text>
</comment>
<evidence type="ECO:0000259" key="3">
    <source>
        <dbReference type="Pfam" id="PF11954"/>
    </source>
</evidence>
<keyword evidence="5" id="KW-1185">Reference proteome</keyword>
<dbReference type="PANTHER" id="PTHR46825:SF15">
    <property type="entry name" value="BETA-LACTAMASE-RELATED DOMAIN-CONTAINING PROTEIN"/>
    <property type="match status" value="1"/>
</dbReference>
<organism evidence="4 5">
    <name type="scientific">Massilia niabensis</name>
    <dbReference type="NCBI Taxonomy" id="544910"/>
    <lineage>
        <taxon>Bacteria</taxon>
        <taxon>Pseudomonadati</taxon>
        <taxon>Pseudomonadota</taxon>
        <taxon>Betaproteobacteria</taxon>
        <taxon>Burkholderiales</taxon>
        <taxon>Oxalobacteraceae</taxon>
        <taxon>Telluria group</taxon>
        <taxon>Massilia</taxon>
    </lineage>
</organism>
<dbReference type="InterPro" id="IPR021860">
    <property type="entry name" value="Peptidase_S12_Pab87-rel_C"/>
</dbReference>
<accession>A0ABW0L568</accession>
<gene>
    <name evidence="4" type="ORF">ACFPN5_11755</name>
</gene>
<reference evidence="5" key="1">
    <citation type="journal article" date="2019" name="Int. J. Syst. Evol. Microbiol.">
        <title>The Global Catalogue of Microorganisms (GCM) 10K type strain sequencing project: providing services to taxonomists for standard genome sequencing and annotation.</title>
        <authorList>
            <consortium name="The Broad Institute Genomics Platform"/>
            <consortium name="The Broad Institute Genome Sequencing Center for Infectious Disease"/>
            <person name="Wu L."/>
            <person name="Ma J."/>
        </authorList>
    </citation>
    <scope>NUCLEOTIDE SEQUENCE [LARGE SCALE GENOMIC DNA]</scope>
    <source>
        <strain evidence="5">KACC 12649</strain>
    </source>
</reference>
<evidence type="ECO:0000256" key="1">
    <source>
        <dbReference type="SAM" id="SignalP"/>
    </source>
</evidence>
<name>A0ABW0L568_9BURK</name>
<feature type="signal peptide" evidence="1">
    <location>
        <begin position="1"/>
        <end position="19"/>
    </location>
</feature>
<feature type="domain" description="Beta-lactamase-related" evidence="2">
    <location>
        <begin position="46"/>
        <end position="390"/>
    </location>
</feature>
<dbReference type="Pfam" id="PF00144">
    <property type="entry name" value="Beta-lactamase"/>
    <property type="match status" value="1"/>
</dbReference>
<keyword evidence="1" id="KW-0732">Signal</keyword>
<dbReference type="Gene3D" id="2.40.128.600">
    <property type="match status" value="1"/>
</dbReference>
<evidence type="ECO:0000259" key="2">
    <source>
        <dbReference type="Pfam" id="PF00144"/>
    </source>
</evidence>
<protein>
    <submittedName>
        <fullName evidence="4">Serine hydrolase</fullName>
    </submittedName>
</protein>
<evidence type="ECO:0000313" key="4">
    <source>
        <dbReference type="EMBL" id="MFC5460481.1"/>
    </source>
</evidence>
<proteinExistence type="predicted"/>
<dbReference type="GO" id="GO:0016787">
    <property type="term" value="F:hydrolase activity"/>
    <property type="evidence" value="ECO:0007669"/>
    <property type="project" value="UniProtKB-KW"/>
</dbReference>
<dbReference type="EMBL" id="JBHSMU010000011">
    <property type="protein sequence ID" value="MFC5460481.1"/>
    <property type="molecule type" value="Genomic_DNA"/>
</dbReference>
<dbReference type="Proteomes" id="UP001596050">
    <property type="component" value="Unassembled WGS sequence"/>
</dbReference>
<dbReference type="Gene3D" id="3.40.710.10">
    <property type="entry name" value="DD-peptidase/beta-lactamase superfamily"/>
    <property type="match status" value="1"/>
</dbReference>
<dbReference type="PANTHER" id="PTHR46825">
    <property type="entry name" value="D-ALANYL-D-ALANINE-CARBOXYPEPTIDASE/ENDOPEPTIDASE AMPH"/>
    <property type="match status" value="1"/>
</dbReference>
<dbReference type="InterPro" id="IPR050491">
    <property type="entry name" value="AmpC-like"/>
</dbReference>
<dbReference type="InterPro" id="IPR001466">
    <property type="entry name" value="Beta-lactam-related"/>
</dbReference>
<evidence type="ECO:0000313" key="5">
    <source>
        <dbReference type="Proteomes" id="UP001596050"/>
    </source>
</evidence>
<dbReference type="SUPFAM" id="SSF56601">
    <property type="entry name" value="beta-lactamase/transpeptidase-like"/>
    <property type="match status" value="1"/>
</dbReference>
<dbReference type="RefSeq" id="WP_379783392.1">
    <property type="nucleotide sequence ID" value="NZ_JBHSMU010000011.1"/>
</dbReference>
<keyword evidence="4" id="KW-0378">Hydrolase</keyword>